<feature type="compositionally biased region" description="Basic and acidic residues" evidence="1">
    <location>
        <begin position="409"/>
        <end position="431"/>
    </location>
</feature>
<feature type="compositionally biased region" description="Basic and acidic residues" evidence="1">
    <location>
        <begin position="748"/>
        <end position="772"/>
    </location>
</feature>
<feature type="compositionally biased region" description="Polar residues" evidence="1">
    <location>
        <begin position="38"/>
        <end position="48"/>
    </location>
</feature>
<feature type="region of interest" description="Disordered" evidence="1">
    <location>
        <begin position="86"/>
        <end position="122"/>
    </location>
</feature>
<feature type="compositionally biased region" description="Low complexity" evidence="1">
    <location>
        <begin position="734"/>
        <end position="747"/>
    </location>
</feature>
<feature type="non-terminal residue" evidence="2">
    <location>
        <position position="1390"/>
    </location>
</feature>
<feature type="compositionally biased region" description="Polar residues" evidence="1">
    <location>
        <begin position="172"/>
        <end position="185"/>
    </location>
</feature>
<dbReference type="InParanoid" id="A0A2J7NKD4"/>
<feature type="compositionally biased region" description="Pro residues" evidence="1">
    <location>
        <begin position="718"/>
        <end position="727"/>
    </location>
</feature>
<feature type="region of interest" description="Disordered" evidence="1">
    <location>
        <begin position="1"/>
        <end position="50"/>
    </location>
</feature>
<feature type="region of interest" description="Disordered" evidence="1">
    <location>
        <begin position="172"/>
        <end position="205"/>
    </location>
</feature>
<proteinExistence type="predicted"/>
<gene>
    <name evidence="2" type="ORF">B7P43_G00170</name>
</gene>
<accession>A0A2J7NKD4</accession>
<feature type="compositionally biased region" description="Polar residues" evidence="1">
    <location>
        <begin position="568"/>
        <end position="583"/>
    </location>
</feature>
<comment type="caution">
    <text evidence="2">The sequence shown here is derived from an EMBL/GenBank/DDBJ whole genome shotgun (WGS) entry which is preliminary data.</text>
</comment>
<feature type="compositionally biased region" description="Basic and acidic residues" evidence="1">
    <location>
        <begin position="354"/>
        <end position="363"/>
    </location>
</feature>
<feature type="compositionally biased region" description="Basic and acidic residues" evidence="1">
    <location>
        <begin position="451"/>
        <end position="460"/>
    </location>
</feature>
<evidence type="ECO:0000256" key="1">
    <source>
        <dbReference type="SAM" id="MobiDB-lite"/>
    </source>
</evidence>
<protein>
    <submittedName>
        <fullName evidence="2">Uncharacterized protein</fullName>
    </submittedName>
</protein>
<feature type="region of interest" description="Disordered" evidence="1">
    <location>
        <begin position="703"/>
        <end position="779"/>
    </location>
</feature>
<feature type="region of interest" description="Disordered" evidence="1">
    <location>
        <begin position="409"/>
        <end position="490"/>
    </location>
</feature>
<name>A0A2J7NKD4_9NEOP</name>
<evidence type="ECO:0000313" key="3">
    <source>
        <dbReference type="Proteomes" id="UP000235965"/>
    </source>
</evidence>
<feature type="compositionally biased region" description="Acidic residues" evidence="1">
    <location>
        <begin position="481"/>
        <end position="490"/>
    </location>
</feature>
<feature type="compositionally biased region" description="Pro residues" evidence="1">
    <location>
        <begin position="822"/>
        <end position="833"/>
    </location>
</feature>
<feature type="region of interest" description="Disordered" evidence="1">
    <location>
        <begin position="565"/>
        <end position="593"/>
    </location>
</feature>
<dbReference type="STRING" id="105785.A0A2J7NKD4"/>
<keyword evidence="3" id="KW-1185">Reference proteome</keyword>
<feature type="region of interest" description="Disordered" evidence="1">
    <location>
        <begin position="307"/>
        <end position="397"/>
    </location>
</feature>
<feature type="compositionally biased region" description="Basic and acidic residues" evidence="1">
    <location>
        <begin position="186"/>
        <end position="198"/>
    </location>
</feature>
<dbReference type="Proteomes" id="UP000235965">
    <property type="component" value="Unassembled WGS sequence"/>
</dbReference>
<reference evidence="2 3" key="1">
    <citation type="submission" date="2017-12" db="EMBL/GenBank/DDBJ databases">
        <title>Hemimetabolous genomes reveal molecular basis of termite eusociality.</title>
        <authorList>
            <person name="Harrison M.C."/>
            <person name="Jongepier E."/>
            <person name="Robertson H.M."/>
            <person name="Arning N."/>
            <person name="Bitard-Feildel T."/>
            <person name="Chao H."/>
            <person name="Childers C.P."/>
            <person name="Dinh H."/>
            <person name="Doddapaneni H."/>
            <person name="Dugan S."/>
            <person name="Gowin J."/>
            <person name="Greiner C."/>
            <person name="Han Y."/>
            <person name="Hu H."/>
            <person name="Hughes D.S.T."/>
            <person name="Huylmans A.-K."/>
            <person name="Kemena C."/>
            <person name="Kremer L.P.M."/>
            <person name="Lee S.L."/>
            <person name="Lopez-Ezquerra A."/>
            <person name="Mallet L."/>
            <person name="Monroy-Kuhn J.M."/>
            <person name="Moser A."/>
            <person name="Murali S.C."/>
            <person name="Muzny D.M."/>
            <person name="Otani S."/>
            <person name="Piulachs M.-D."/>
            <person name="Poelchau M."/>
            <person name="Qu J."/>
            <person name="Schaub F."/>
            <person name="Wada-Katsumata A."/>
            <person name="Worley K.C."/>
            <person name="Xie Q."/>
            <person name="Ylla G."/>
            <person name="Poulsen M."/>
            <person name="Gibbs R.A."/>
            <person name="Schal C."/>
            <person name="Richards S."/>
            <person name="Belles X."/>
            <person name="Korb J."/>
            <person name="Bornberg-Bauer E."/>
        </authorList>
    </citation>
    <scope>NUCLEOTIDE SEQUENCE [LARGE SCALE GENOMIC DNA]</scope>
    <source>
        <tissue evidence="2">Whole body</tissue>
    </source>
</reference>
<sequence length="1390" mass="153785">EPSDVRKARKRVRRPSQAGRSRHGSAEGKPRRHHHHSSVPQHTCTDMHSSYKYENVTAPFNAESRHNHIPCDSNAESRNHKRLLRDNQDKIPPDAAYGKGYQGPSIPPFSKDHKRTHTVEQLRSPESRLTELTNGRMKCSELLPLQGEATYHVDKSPAQKILKCSDTYPKGSSNTLKSSGGNSNLQDDRYSNGKHSDSGYDTLQAGRTVPGFTELLKFQNTNVNPRKSCELVYPVHQLHLDPARVRDVEKDKEEPNMKLTRSQVMKLPHARGDKWKREESKKEFIHSVESPPKNIVQSRIKVFEIGKEGEESVSGRESLQMQEPLKMSPPMYHPNEAHVSSLKNADQQQSEADESPRRQRKTDSCNFVFGGSESTSKITPADLHHRSRKNSVESEKYAKSVRDLLADFERKSQLVKERQAAEEERSSEGGPRKRCVFSDTETLLYDTSSDAEGHSEDVKPTPELSAGCEQVETRTDPACSGEDEDDKDDEVAAALGRTERFLSSCRDLGRNRDADYCEHQRRRKREISKASLTAAHPTASDDLEVIVTPGYLRLSMAESLVTHEDSESVCSTPTDSQQCNTPDGTGEANTDKKPEGMISALASVEEYYMPMTPSRKATLATPEAFSSTRSPSASHTVIMENIFGGNGCEESSYVEMTEDGIIRSLLSPEPNVSFLSKLDLKVMNNSDSASAYATPESPRYCEIGSTCKGNSEEDGVGPLPPTPPRPGLPDILNSSSTSGQQQQQKALSKSDRDSSDADDEASKDLDSLDAPRHPRFSLSDTFRPASYYLGASSTSDRALMVLGGVATSTVEQHDSSDSDLVSPPPIPTSPPPLDDFDNSLELQDSSLDIKKQSPVPVTDSIETECNERDESGILWSKPPGRTNVQPSDHHENPLSSSLLTPPVYGLGDINSSGSESIDTRNDKDSTSIDRLLKRRPVSDDILGVLSVSGYLPPSPFAERRSTSSDLESVGSRSGLAMDLDGVSIDLDQYLEDLQARDAFNVDIYSKDVPNDCNRSCGREIHGLIANVDKIPQKTEPSSNKSTKDENEDTASVAKDLNYCCPERSRILGDPFRDPDINSAMEMDDSGLSYHYGRKPPRNEEVQYENLQMILPPPPQHANVPVFDIPDTVNPRDETIRQGDQTHSNVEVHSLDSEHVGAPYYYSDLLKGDEDGFVSSTSERSVSCSRGYPCCTSAPVTLASRVVTSSTSHIQPLNNQREDLMEASCVSKRNGIGRKVNALHQSSAALSSPPFPAPNVSSNEDENRRLAEELRSTTVHFLGAANKRGQVDERNLYEADTIQRHKAVSMRGNGEAHEYRYRSRTLDFHGVTNAVNLYPHGLRDKSSPLTADELGRNCTRHPHRRSRSLEGLIDGPDILQVYNETHSGLRSPRLN</sequence>
<feature type="compositionally biased region" description="Polar residues" evidence="1">
    <location>
        <begin position="439"/>
        <end position="450"/>
    </location>
</feature>
<feature type="region of interest" description="Disordered" evidence="1">
    <location>
        <begin position="1027"/>
        <end position="1053"/>
    </location>
</feature>
<organism evidence="2 3">
    <name type="scientific">Cryptotermes secundus</name>
    <dbReference type="NCBI Taxonomy" id="105785"/>
    <lineage>
        <taxon>Eukaryota</taxon>
        <taxon>Metazoa</taxon>
        <taxon>Ecdysozoa</taxon>
        <taxon>Arthropoda</taxon>
        <taxon>Hexapoda</taxon>
        <taxon>Insecta</taxon>
        <taxon>Pterygota</taxon>
        <taxon>Neoptera</taxon>
        <taxon>Polyneoptera</taxon>
        <taxon>Dictyoptera</taxon>
        <taxon>Blattodea</taxon>
        <taxon>Blattoidea</taxon>
        <taxon>Termitoidae</taxon>
        <taxon>Kalotermitidae</taxon>
        <taxon>Cryptotermitinae</taxon>
        <taxon>Cryptotermes</taxon>
    </lineage>
</organism>
<dbReference type="EMBL" id="NEVH01054102">
    <property type="protein sequence ID" value="PNE09435.1"/>
    <property type="molecule type" value="Genomic_DNA"/>
</dbReference>
<evidence type="ECO:0000313" key="2">
    <source>
        <dbReference type="EMBL" id="PNE09435.1"/>
    </source>
</evidence>
<feature type="compositionally biased region" description="Polar residues" evidence="1">
    <location>
        <begin position="341"/>
        <end position="350"/>
    </location>
</feature>
<feature type="non-terminal residue" evidence="2">
    <location>
        <position position="1"/>
    </location>
</feature>
<feature type="region of interest" description="Disordered" evidence="1">
    <location>
        <begin position="810"/>
        <end position="924"/>
    </location>
</feature>